<dbReference type="VEuPathDB" id="FungiDB:F503_00794"/>
<gene>
    <name evidence="14" type="ORF">F503_00794</name>
</gene>
<keyword evidence="8 10" id="KW-0040">ANK repeat</keyword>
<dbReference type="InterPro" id="IPR041175">
    <property type="entry name" value="VLRF1/Vms1"/>
</dbReference>
<comment type="similarity">
    <text evidence="2 11">Belongs to the ANKZF1/VMS1 family.</text>
</comment>
<organism evidence="14 15">
    <name type="scientific">Ophiostoma piceae (strain UAMH 11346)</name>
    <name type="common">Sap stain fungus</name>
    <dbReference type="NCBI Taxonomy" id="1262450"/>
    <lineage>
        <taxon>Eukaryota</taxon>
        <taxon>Fungi</taxon>
        <taxon>Dikarya</taxon>
        <taxon>Ascomycota</taxon>
        <taxon>Pezizomycotina</taxon>
        <taxon>Sordariomycetes</taxon>
        <taxon>Sordariomycetidae</taxon>
        <taxon>Ophiostomatales</taxon>
        <taxon>Ophiostomataceae</taxon>
        <taxon>Ophiostoma</taxon>
    </lineage>
</organism>
<name>S3C7T5_OPHP1</name>
<keyword evidence="15" id="KW-1185">Reference proteome</keyword>
<dbReference type="Gene3D" id="1.25.40.20">
    <property type="entry name" value="Ankyrin repeat-containing domain"/>
    <property type="match status" value="1"/>
</dbReference>
<dbReference type="Proteomes" id="UP000016923">
    <property type="component" value="Unassembled WGS sequence"/>
</dbReference>
<dbReference type="SUPFAM" id="SSF48403">
    <property type="entry name" value="Ankyrin repeat"/>
    <property type="match status" value="1"/>
</dbReference>
<dbReference type="PANTHER" id="PTHR16036:SF2">
    <property type="entry name" value="TRNA ENDONUCLEASE ANKZF1"/>
    <property type="match status" value="1"/>
</dbReference>
<evidence type="ECO:0000256" key="11">
    <source>
        <dbReference type="PROSITE-ProRule" id="PRU01389"/>
    </source>
</evidence>
<comment type="domain">
    <text evidence="11">The VLRF1 domain mediates binding to the 60S ribosomal subunit.</text>
</comment>
<dbReference type="EMBL" id="KE148149">
    <property type="protein sequence ID" value="EPE08011.1"/>
    <property type="molecule type" value="Genomic_DNA"/>
</dbReference>
<evidence type="ECO:0000313" key="15">
    <source>
        <dbReference type="Proteomes" id="UP000016923"/>
    </source>
</evidence>
<feature type="compositionally biased region" description="Basic and acidic residues" evidence="12">
    <location>
        <begin position="135"/>
        <end position="144"/>
    </location>
</feature>
<feature type="region of interest" description="Disordered" evidence="12">
    <location>
        <begin position="348"/>
        <end position="374"/>
    </location>
</feature>
<feature type="region of interest" description="Disordered" evidence="12">
    <location>
        <begin position="117"/>
        <end position="147"/>
    </location>
</feature>
<evidence type="ECO:0000256" key="6">
    <source>
        <dbReference type="ARBA" id="ARBA00022759"/>
    </source>
</evidence>
<reference evidence="14 15" key="1">
    <citation type="journal article" date="2013" name="BMC Genomics">
        <title>The genome and transcriptome of the pine saprophyte Ophiostoma piceae, and a comparison with the bark beetle-associated pine pathogen Grosmannia clavigera.</title>
        <authorList>
            <person name="Haridas S."/>
            <person name="Wang Y."/>
            <person name="Lim L."/>
            <person name="Massoumi Alamouti S."/>
            <person name="Jackman S."/>
            <person name="Docking R."/>
            <person name="Robertson G."/>
            <person name="Birol I."/>
            <person name="Bohlmann J."/>
            <person name="Breuil C."/>
        </authorList>
    </citation>
    <scope>NUCLEOTIDE SEQUENCE [LARGE SCALE GENOMIC DNA]</scope>
    <source>
        <strain evidence="14 15">UAMH 11346</strain>
    </source>
</reference>
<keyword evidence="9" id="KW-0175">Coiled coil</keyword>
<evidence type="ECO:0000259" key="13">
    <source>
        <dbReference type="PROSITE" id="PS52044"/>
    </source>
</evidence>
<feature type="compositionally biased region" description="Acidic residues" evidence="12">
    <location>
        <begin position="176"/>
        <end position="185"/>
    </location>
</feature>
<dbReference type="GO" id="GO:0004519">
    <property type="term" value="F:endonuclease activity"/>
    <property type="evidence" value="ECO:0007669"/>
    <property type="project" value="UniProtKB-KW"/>
</dbReference>
<evidence type="ECO:0000256" key="2">
    <source>
        <dbReference type="ARBA" id="ARBA00009262"/>
    </source>
</evidence>
<feature type="repeat" description="ANK" evidence="10">
    <location>
        <begin position="555"/>
        <end position="588"/>
    </location>
</feature>
<proteinExistence type="inferred from homology"/>
<evidence type="ECO:0000256" key="10">
    <source>
        <dbReference type="PROSITE-ProRule" id="PRU00023"/>
    </source>
</evidence>
<feature type="compositionally biased region" description="Basic and acidic residues" evidence="12">
    <location>
        <begin position="689"/>
        <end position="720"/>
    </location>
</feature>
<evidence type="ECO:0000256" key="5">
    <source>
        <dbReference type="ARBA" id="ARBA00022737"/>
    </source>
</evidence>
<dbReference type="PANTHER" id="PTHR16036">
    <property type="entry name" value="ANKYRIN REPEAT AND ZINC FINGER DOMAIN-CONTAINING PROTEIN 1"/>
    <property type="match status" value="1"/>
</dbReference>
<keyword evidence="7 11" id="KW-0378">Hydrolase</keyword>
<feature type="compositionally biased region" description="Low complexity" evidence="12">
    <location>
        <begin position="52"/>
        <end position="61"/>
    </location>
</feature>
<feature type="region of interest" description="Disordered" evidence="12">
    <location>
        <begin position="632"/>
        <end position="727"/>
    </location>
</feature>
<keyword evidence="5" id="KW-0677">Repeat</keyword>
<dbReference type="GO" id="GO:0005737">
    <property type="term" value="C:cytoplasm"/>
    <property type="evidence" value="ECO:0007669"/>
    <property type="project" value="UniProtKB-SubCell"/>
</dbReference>
<dbReference type="PROSITE" id="PS50088">
    <property type="entry name" value="ANK_REPEAT"/>
    <property type="match status" value="1"/>
</dbReference>
<accession>S3C7T5</accession>
<dbReference type="GO" id="GO:0016787">
    <property type="term" value="F:hydrolase activity"/>
    <property type="evidence" value="ECO:0007669"/>
    <property type="project" value="UniProtKB-KW"/>
</dbReference>
<feature type="region of interest" description="Disordered" evidence="12">
    <location>
        <begin position="34"/>
        <end position="61"/>
    </location>
</feature>
<dbReference type="InterPro" id="IPR036770">
    <property type="entry name" value="Ankyrin_rpt-contain_sf"/>
</dbReference>
<dbReference type="InterPro" id="IPR002110">
    <property type="entry name" value="Ankyrin_rpt"/>
</dbReference>
<dbReference type="GO" id="GO:0036503">
    <property type="term" value="P:ERAD pathway"/>
    <property type="evidence" value="ECO:0007669"/>
    <property type="project" value="TreeGrafter"/>
</dbReference>
<evidence type="ECO:0000256" key="8">
    <source>
        <dbReference type="ARBA" id="ARBA00023043"/>
    </source>
</evidence>
<dbReference type="Pfam" id="PF18826">
    <property type="entry name" value="bVLRF1"/>
    <property type="match status" value="1"/>
</dbReference>
<dbReference type="InterPro" id="IPR047139">
    <property type="entry name" value="ANKZ1/VMS1"/>
</dbReference>
<evidence type="ECO:0000256" key="12">
    <source>
        <dbReference type="SAM" id="MobiDB-lite"/>
    </source>
</evidence>
<dbReference type="STRING" id="1262450.S3C7T5"/>
<protein>
    <submittedName>
        <fullName evidence="14">Ankyrin repeat-containing protein</fullName>
    </submittedName>
</protein>
<keyword evidence="6 11" id="KW-0255">Endonuclease</keyword>
<dbReference type="PROSITE" id="PS52044">
    <property type="entry name" value="VLRF1"/>
    <property type="match status" value="1"/>
</dbReference>
<feature type="domain" description="VLRF1" evidence="13">
    <location>
        <begin position="300"/>
        <end position="458"/>
    </location>
</feature>
<feature type="compositionally biased region" description="Basic and acidic residues" evidence="12">
    <location>
        <begin position="633"/>
        <end position="666"/>
    </location>
</feature>
<keyword evidence="4 11" id="KW-0540">Nuclease</keyword>
<dbReference type="OrthoDB" id="429841at2759"/>
<evidence type="ECO:0000256" key="9">
    <source>
        <dbReference type="ARBA" id="ARBA00023054"/>
    </source>
</evidence>
<comment type="subcellular location">
    <subcellularLocation>
        <location evidence="1">Cytoplasm</location>
    </subcellularLocation>
</comment>
<feature type="compositionally biased region" description="Polar residues" evidence="12">
    <location>
        <begin position="355"/>
        <end position="373"/>
    </location>
</feature>
<feature type="region of interest" description="Disordered" evidence="12">
    <location>
        <begin position="161"/>
        <end position="202"/>
    </location>
</feature>
<evidence type="ECO:0000256" key="7">
    <source>
        <dbReference type="ARBA" id="ARBA00022801"/>
    </source>
</evidence>
<dbReference type="HOGENOM" id="CLU_014293_1_1_1"/>
<dbReference type="eggNOG" id="KOG2505">
    <property type="taxonomic scope" value="Eukaryota"/>
</dbReference>
<evidence type="ECO:0000256" key="1">
    <source>
        <dbReference type="ARBA" id="ARBA00004496"/>
    </source>
</evidence>
<evidence type="ECO:0000256" key="3">
    <source>
        <dbReference type="ARBA" id="ARBA00022490"/>
    </source>
</evidence>
<sequence>MAEYKHDPTRKPLYLYSLPDNVISTLVPKNITSSASASTEDETRQYDDDVSDTASTAGSVSSTAQTDRTCALCNMDFPTGLDKRGHLKADLHYYNLKQKIRGLSSVTEAEFEKLADGMDESLSGSDWSESSDSEADTKHTDKKAGGLASLLQKQAVISSARQKAAAARKKNKGSDDLDDEEGDEQPDGKPRTTREKREAAEATASLQPFVWFSSPTLPENNYFGVYRAMLTPEELNGTNTDEKDDDAAWSTRMATAISTRQLAPISGATAAATATAIPSTSAAASDAATPAPVSIPAGYNGRHIFLCMIGGGHFAAMVIALPARRNKTANVPMNREATVLAHKTFHRYTTRRKQGGSQSANDNSKGTAHSAGSSLRRYNEQALIDDVRGLLRDWKPLLDTADLLFVRANGNTNQRTLFGPYEGQVMHLRDPRLRNFPFNTRRATQNEIMRAFIELTRLKVREIVPQGAGAEAGTAPVLDEAALAERQKQKEEAARRKAVAAKQKEEEDTALLHTSQLQGLARRSKVPALLSYLKSNDLAAATFRFFPPDAPQNHHAPTLLHFAASQNAPTLVSALLLRVGADPTVLNGDGKTAFELAGDRPTRNAFRVARSELPASAGIDWDAARVPLPMTRAEADQREAREKEEAERKEAERRRTEAARLKKETDTDNAGSNSAAGRKKKALPVKSAQEMREEEARGLTPEQRMRLERERRARAAEARMRQAQGGN</sequence>
<dbReference type="AlphaFoldDB" id="S3C7T5"/>
<feature type="active site" evidence="11">
    <location>
        <position position="358"/>
    </location>
</feature>
<feature type="compositionally biased region" description="Basic and acidic residues" evidence="12">
    <location>
        <begin position="186"/>
        <end position="200"/>
    </location>
</feature>
<keyword evidence="3 11" id="KW-0963">Cytoplasm</keyword>
<evidence type="ECO:0000256" key="4">
    <source>
        <dbReference type="ARBA" id="ARBA00022722"/>
    </source>
</evidence>
<dbReference type="OMA" id="GPHIFMC"/>
<evidence type="ECO:0000313" key="14">
    <source>
        <dbReference type="EMBL" id="EPE08011.1"/>
    </source>
</evidence>